<dbReference type="Pfam" id="PF05698">
    <property type="entry name" value="Trigger_C"/>
    <property type="match status" value="1"/>
</dbReference>
<dbReference type="KEGG" id="lul:LPB138_08075"/>
<dbReference type="AlphaFoldDB" id="A0A1D8P7T8"/>
<dbReference type="STRING" id="1850246.LPB138_08075"/>
<dbReference type="OrthoDB" id="9767721at2"/>
<dbReference type="Proteomes" id="UP000176050">
    <property type="component" value="Chromosome"/>
</dbReference>
<evidence type="ECO:0000259" key="10">
    <source>
        <dbReference type="Pfam" id="PF05697"/>
    </source>
</evidence>
<dbReference type="PIRSF" id="PIRSF003095">
    <property type="entry name" value="Trigger_factor"/>
    <property type="match status" value="1"/>
</dbReference>
<dbReference type="Pfam" id="PF05697">
    <property type="entry name" value="Trigger_N"/>
    <property type="match status" value="1"/>
</dbReference>
<keyword evidence="8" id="KW-0413">Isomerase</keyword>
<dbReference type="InterPro" id="IPR037041">
    <property type="entry name" value="Trigger_fac_C_sf"/>
</dbReference>
<evidence type="ECO:0000256" key="4">
    <source>
        <dbReference type="ARBA" id="ARBA00013194"/>
    </source>
</evidence>
<keyword evidence="6" id="KW-0697">Rotamase</keyword>
<evidence type="ECO:0000256" key="2">
    <source>
        <dbReference type="ARBA" id="ARBA00004496"/>
    </source>
</evidence>
<evidence type="ECO:0000313" key="12">
    <source>
        <dbReference type="EMBL" id="AOW20634.1"/>
    </source>
</evidence>
<dbReference type="GO" id="GO:0044183">
    <property type="term" value="F:protein folding chaperone"/>
    <property type="evidence" value="ECO:0007669"/>
    <property type="project" value="TreeGrafter"/>
</dbReference>
<protein>
    <recommendedName>
        <fullName evidence="5">Trigger factor</fullName>
        <ecNumber evidence="4">5.2.1.8</ecNumber>
    </recommendedName>
    <alternativeName>
        <fullName evidence="9">PPIase</fullName>
    </alternativeName>
</protein>
<feature type="domain" description="Trigger factor ribosome-binding bacterial" evidence="10">
    <location>
        <begin position="1"/>
        <end position="146"/>
    </location>
</feature>
<dbReference type="GO" id="GO:0051083">
    <property type="term" value="P:'de novo' cotranslational protein folding"/>
    <property type="evidence" value="ECO:0007669"/>
    <property type="project" value="TreeGrafter"/>
</dbReference>
<evidence type="ECO:0000256" key="7">
    <source>
        <dbReference type="ARBA" id="ARBA00023186"/>
    </source>
</evidence>
<dbReference type="SUPFAM" id="SSF109998">
    <property type="entry name" value="Triger factor/SurA peptide-binding domain-like"/>
    <property type="match status" value="1"/>
</dbReference>
<dbReference type="PANTHER" id="PTHR30560:SF3">
    <property type="entry name" value="TRIGGER FACTOR-LIKE PROTEIN TIG, CHLOROPLASTIC"/>
    <property type="match status" value="1"/>
</dbReference>
<proteinExistence type="inferred from homology"/>
<dbReference type="InterPro" id="IPR008881">
    <property type="entry name" value="Trigger_fac_ribosome-bd_bac"/>
</dbReference>
<comment type="similarity">
    <text evidence="3">Belongs to the FKBP-type PPIase family. Tig subfamily.</text>
</comment>
<reference evidence="12 13" key="1">
    <citation type="submission" date="2016-10" db="EMBL/GenBank/DDBJ databases">
        <title>Lutibacter sp. LPB0138, isolated from marine gastropod.</title>
        <authorList>
            <person name="Kim E."/>
            <person name="Yi H."/>
        </authorList>
    </citation>
    <scope>NUCLEOTIDE SEQUENCE [LARGE SCALE GENOMIC DNA]</scope>
    <source>
        <strain evidence="12 13">LPB0138</strain>
    </source>
</reference>
<dbReference type="Gene3D" id="3.30.70.1050">
    <property type="entry name" value="Trigger factor ribosome-binding domain"/>
    <property type="match status" value="1"/>
</dbReference>
<dbReference type="GO" id="GO:0043335">
    <property type="term" value="P:protein unfolding"/>
    <property type="evidence" value="ECO:0007669"/>
    <property type="project" value="TreeGrafter"/>
</dbReference>
<dbReference type="RefSeq" id="WP_070236777.1">
    <property type="nucleotide sequence ID" value="NZ_CP017478.1"/>
</dbReference>
<name>A0A1D8P7T8_9FLAO</name>
<dbReference type="SUPFAM" id="SSF102735">
    <property type="entry name" value="Trigger factor ribosome-binding domain"/>
    <property type="match status" value="1"/>
</dbReference>
<evidence type="ECO:0000259" key="11">
    <source>
        <dbReference type="Pfam" id="PF05698"/>
    </source>
</evidence>
<evidence type="ECO:0000256" key="5">
    <source>
        <dbReference type="ARBA" id="ARBA00016902"/>
    </source>
</evidence>
<sequence length="440" mass="50376">MNITKESIDALNAVVKIEISEADYQEKVTEILKDYSKKASVPGFRKGHVPFGMIKKQYGKSVMIDEVNKLIQDSLNNFLTEEKLDILGNPLPKMQDDFSWEEKDYSFEFELGLAPTFDVNLDTKKKITEYTIVADDALINKEVENLQQRFGKMSAKDVIEEGVNITGVFVNEEKEIEKKYSFILDDVKGKTNQKKFLGSKVGDVLELKSKGLFSDEHKLMGATGLGHDEVHGLEIPLTFTVEDITFTELADLDQELFDKIFGKDIVTSVTELKEKIKEDAEKQFQSQADQQLLNSITEYLIENTKFDLPAEFLKKWLAVAGENPLSEEQASEEFEKSEKGLRYQLIEGSIIKDNKLQVTFEELKEYAKGFIKSQMAQYGNLDPAEEELENIANRVLGNQDEAKRLQEQLMSGKLLEFYKEKLTFKSKEVTYEDFVKEVYK</sequence>
<dbReference type="InterPro" id="IPR036611">
    <property type="entry name" value="Trigger_fac_ribosome-bd_sf"/>
</dbReference>
<dbReference type="GO" id="GO:0003755">
    <property type="term" value="F:peptidyl-prolyl cis-trans isomerase activity"/>
    <property type="evidence" value="ECO:0007669"/>
    <property type="project" value="UniProtKB-KW"/>
</dbReference>
<dbReference type="GO" id="GO:0015031">
    <property type="term" value="P:protein transport"/>
    <property type="evidence" value="ECO:0007669"/>
    <property type="project" value="InterPro"/>
</dbReference>
<accession>A0A1D8P7T8</accession>
<dbReference type="Gene3D" id="1.10.3120.10">
    <property type="entry name" value="Trigger factor, C-terminal domain"/>
    <property type="match status" value="1"/>
</dbReference>
<evidence type="ECO:0000256" key="9">
    <source>
        <dbReference type="ARBA" id="ARBA00029986"/>
    </source>
</evidence>
<gene>
    <name evidence="12" type="ORF">LPB138_08075</name>
</gene>
<evidence type="ECO:0000256" key="3">
    <source>
        <dbReference type="ARBA" id="ARBA00005464"/>
    </source>
</evidence>
<feature type="domain" description="Trigger factor C-terminal" evidence="11">
    <location>
        <begin position="268"/>
        <end position="382"/>
    </location>
</feature>
<evidence type="ECO:0000256" key="8">
    <source>
        <dbReference type="ARBA" id="ARBA00023235"/>
    </source>
</evidence>
<evidence type="ECO:0000256" key="1">
    <source>
        <dbReference type="ARBA" id="ARBA00000971"/>
    </source>
</evidence>
<dbReference type="InterPro" id="IPR005215">
    <property type="entry name" value="Trig_fac"/>
</dbReference>
<evidence type="ECO:0000256" key="6">
    <source>
        <dbReference type="ARBA" id="ARBA00023110"/>
    </source>
</evidence>
<dbReference type="NCBIfam" id="TIGR00115">
    <property type="entry name" value="tig"/>
    <property type="match status" value="1"/>
</dbReference>
<dbReference type="InterPro" id="IPR008880">
    <property type="entry name" value="Trigger_fac_C"/>
</dbReference>
<dbReference type="GO" id="GO:0005737">
    <property type="term" value="C:cytoplasm"/>
    <property type="evidence" value="ECO:0007669"/>
    <property type="project" value="UniProtKB-SubCell"/>
</dbReference>
<dbReference type="EMBL" id="CP017478">
    <property type="protein sequence ID" value="AOW20634.1"/>
    <property type="molecule type" value="Genomic_DNA"/>
</dbReference>
<organism evidence="12 13">
    <name type="scientific">Urechidicola croceus</name>
    <dbReference type="NCBI Taxonomy" id="1850246"/>
    <lineage>
        <taxon>Bacteria</taxon>
        <taxon>Pseudomonadati</taxon>
        <taxon>Bacteroidota</taxon>
        <taxon>Flavobacteriia</taxon>
        <taxon>Flavobacteriales</taxon>
        <taxon>Flavobacteriaceae</taxon>
        <taxon>Urechidicola</taxon>
    </lineage>
</organism>
<keyword evidence="7" id="KW-0143">Chaperone</keyword>
<dbReference type="PANTHER" id="PTHR30560">
    <property type="entry name" value="TRIGGER FACTOR CHAPERONE AND PEPTIDYL-PROLYL CIS/TRANS ISOMERASE"/>
    <property type="match status" value="1"/>
</dbReference>
<dbReference type="InterPro" id="IPR027304">
    <property type="entry name" value="Trigger_fact/SurA_dom_sf"/>
</dbReference>
<comment type="catalytic activity">
    <reaction evidence="1">
        <text>[protein]-peptidylproline (omega=180) = [protein]-peptidylproline (omega=0)</text>
        <dbReference type="Rhea" id="RHEA:16237"/>
        <dbReference type="Rhea" id="RHEA-COMP:10747"/>
        <dbReference type="Rhea" id="RHEA-COMP:10748"/>
        <dbReference type="ChEBI" id="CHEBI:83833"/>
        <dbReference type="ChEBI" id="CHEBI:83834"/>
        <dbReference type="EC" id="5.2.1.8"/>
    </reaction>
</comment>
<dbReference type="GO" id="GO:0043022">
    <property type="term" value="F:ribosome binding"/>
    <property type="evidence" value="ECO:0007669"/>
    <property type="project" value="TreeGrafter"/>
</dbReference>
<comment type="subcellular location">
    <subcellularLocation>
        <location evidence="2">Cytoplasm</location>
    </subcellularLocation>
</comment>
<dbReference type="EC" id="5.2.1.8" evidence="4"/>
<keyword evidence="13" id="KW-1185">Reference proteome</keyword>
<evidence type="ECO:0000313" key="13">
    <source>
        <dbReference type="Proteomes" id="UP000176050"/>
    </source>
</evidence>